<reference evidence="11" key="1">
    <citation type="submission" date="2019-05" db="EMBL/GenBank/DDBJ databases">
        <title>Metatranscriptomic reconstruction reveals RNA viruses with the potential to shape carbon cycling in soil.</title>
        <authorList>
            <person name="Starr E.P."/>
            <person name="Nuccio E."/>
            <person name="Pett-Ridge J."/>
            <person name="Banfield J.F."/>
            <person name="Firestone M.K."/>
        </authorList>
    </citation>
    <scope>NUCLEOTIDE SEQUENCE</scope>
    <source>
        <strain evidence="11">H4_Bulk_46_scaffold_231</strain>
    </source>
</reference>
<dbReference type="InterPro" id="IPR007096">
    <property type="entry name" value="RNA-dir_Rpol_cat_phage"/>
</dbReference>
<gene>
    <name evidence="11" type="ORF">H4Bulk46231_000004</name>
</gene>
<keyword evidence="9" id="KW-0479">Metal-binding</keyword>
<feature type="domain" description="RdRp catalytic" evidence="10">
    <location>
        <begin position="318"/>
        <end position="463"/>
    </location>
</feature>
<keyword evidence="2 11" id="KW-0696">RNA-directed RNA polymerase</keyword>
<dbReference type="GO" id="GO:0003968">
    <property type="term" value="F:RNA-directed RNA polymerase activity"/>
    <property type="evidence" value="ECO:0007669"/>
    <property type="project" value="UniProtKB-KW"/>
</dbReference>
<sequence length="638" mass="71377">MKSLMSLWSCAADELAARCCTSATRDIKTVSGRIDHEGLWFLAVTLADLGKVIQKWLDQGFVGPSSDAPKFSWDRRKGRPRFLGGFLDRVFDTSSGALLDEPDIEAIYALRQLTLMFSKIALPEEPRKGSSHQGGNRKVVSPERERLAMSEFVQCELDVKASDARLDPQYLEDFKRMSNMLFGDLFAKVDRDVLWNRLIPKHGPGAVADKLSSNAKWNQRTWTARLQQVLPAEDFLIANYGHRPYLADRLNIHEPGSEIPVKVITVPKTLKTPRIIAVEPTVMQYAQQALLRSILSAFKEDSFLSRVIGFDDQEPNRLLARLGSHSGDLATLDLSEASDRVSNQHVLAMLEDFPHLSAAVQAARSRKADVPGHGVKRLAKFASMGSALCFPFEAMVFLTVIFLGIERELSAPLSYETLTKRYRKQVRVFGDDLIVPRDYVLSVVDELHTFGYVVNISKSYWTGRFRESCGREYFDGHDVSIVKVRQCLPTRRQDASGVIASVALRNQLYWAGLWRSTAWMDSYLKKVLKQHLPNVAPSSPLLGRESALGYEFQKLDPYTHSPLTKGYYVSAKAPQDILEGPGALLKCLLRKSPLIGQSPGFSPEADSAVGVASVGEEHLERSGRPEHVNIKLGWRSPY</sequence>
<name>A0A514DA12_9VIRU</name>
<evidence type="ECO:0000256" key="7">
    <source>
        <dbReference type="ARBA" id="ARBA00030248"/>
    </source>
</evidence>
<dbReference type="EMBL" id="MN035541">
    <property type="protein sequence ID" value="QDH90453.1"/>
    <property type="molecule type" value="Genomic_RNA"/>
</dbReference>
<evidence type="ECO:0000313" key="11">
    <source>
        <dbReference type="EMBL" id="QDH90453.1"/>
    </source>
</evidence>
<dbReference type="PROSITE" id="PS50522">
    <property type="entry name" value="RDRP_PHAGE"/>
    <property type="match status" value="1"/>
</dbReference>
<feature type="binding site" evidence="9">
    <location>
        <position position="333"/>
    </location>
    <ligand>
        <name>Mg(2+)</name>
        <dbReference type="ChEBI" id="CHEBI:18420"/>
        <label>2</label>
    </ligand>
</feature>
<keyword evidence="4" id="KW-0548">Nucleotidyltransferase</keyword>
<comment type="cofactor">
    <cofactor evidence="9">
        <name>Mg(2+)</name>
        <dbReference type="ChEBI" id="CHEBI:18420"/>
    </cofactor>
    <text evidence="9">Binds 2 Mg(2+) per subunit.</text>
</comment>
<feature type="binding site" evidence="9">
    <location>
        <position position="431"/>
    </location>
    <ligand>
        <name>Mg(2+)</name>
        <dbReference type="ChEBI" id="CHEBI:18420"/>
        <label>2</label>
    </ligand>
</feature>
<evidence type="ECO:0000256" key="5">
    <source>
        <dbReference type="ARBA" id="ARBA00022741"/>
    </source>
</evidence>
<keyword evidence="9" id="KW-0460">Magnesium</keyword>
<organism evidence="11">
    <name type="scientific">Leviviridae sp</name>
    <dbReference type="NCBI Taxonomy" id="2027243"/>
    <lineage>
        <taxon>Viruses</taxon>
        <taxon>Riboviria</taxon>
        <taxon>Orthornavirae</taxon>
        <taxon>Lenarviricota</taxon>
        <taxon>Leviviricetes</taxon>
        <taxon>Norzivirales</taxon>
        <taxon>Fiersviridae</taxon>
    </lineage>
</organism>
<dbReference type="GO" id="GO:0000166">
    <property type="term" value="F:nucleotide binding"/>
    <property type="evidence" value="ECO:0007669"/>
    <property type="project" value="UniProtKB-KW"/>
</dbReference>
<keyword evidence="5" id="KW-0547">Nucleotide-binding</keyword>
<dbReference type="GO" id="GO:0046872">
    <property type="term" value="F:metal ion binding"/>
    <property type="evidence" value="ECO:0007669"/>
    <property type="project" value="UniProtKB-KW"/>
</dbReference>
<dbReference type="GO" id="GO:0039694">
    <property type="term" value="P:viral RNA genome replication"/>
    <property type="evidence" value="ECO:0007669"/>
    <property type="project" value="InterPro"/>
</dbReference>
<keyword evidence="6" id="KW-0693">Viral RNA replication</keyword>
<dbReference type="Pfam" id="PF03431">
    <property type="entry name" value="RNA_replicase_B"/>
    <property type="match status" value="1"/>
</dbReference>
<feature type="binding site" evidence="9">
    <location>
        <position position="432"/>
    </location>
    <ligand>
        <name>Mg(2+)</name>
        <dbReference type="ChEBI" id="CHEBI:18420"/>
        <label>2</label>
    </ligand>
</feature>
<protein>
    <recommendedName>
        <fullName evidence="1">RNA-directed RNA polymerase</fullName>
        <ecNumber evidence="1">2.7.7.48</ecNumber>
    </recommendedName>
    <alternativeName>
        <fullName evidence="7">RNA replicase beta chain</fullName>
    </alternativeName>
</protein>
<evidence type="ECO:0000256" key="3">
    <source>
        <dbReference type="ARBA" id="ARBA00022679"/>
    </source>
</evidence>
<evidence type="ECO:0000259" key="10">
    <source>
        <dbReference type="PROSITE" id="PS50522"/>
    </source>
</evidence>
<proteinExistence type="predicted"/>
<evidence type="ECO:0000256" key="8">
    <source>
        <dbReference type="ARBA" id="ARBA00048744"/>
    </source>
</evidence>
<evidence type="ECO:0000256" key="2">
    <source>
        <dbReference type="ARBA" id="ARBA00022484"/>
    </source>
</evidence>
<comment type="catalytic activity">
    <reaction evidence="8">
        <text>RNA(n) + a ribonucleoside 5'-triphosphate = RNA(n+1) + diphosphate</text>
        <dbReference type="Rhea" id="RHEA:21248"/>
        <dbReference type="Rhea" id="RHEA-COMP:14527"/>
        <dbReference type="Rhea" id="RHEA-COMP:17342"/>
        <dbReference type="ChEBI" id="CHEBI:33019"/>
        <dbReference type="ChEBI" id="CHEBI:61557"/>
        <dbReference type="ChEBI" id="CHEBI:140395"/>
        <dbReference type="EC" id="2.7.7.48"/>
    </reaction>
</comment>
<dbReference type="EC" id="2.7.7.48" evidence="1"/>
<evidence type="ECO:0000256" key="1">
    <source>
        <dbReference type="ARBA" id="ARBA00012494"/>
    </source>
</evidence>
<evidence type="ECO:0000256" key="9">
    <source>
        <dbReference type="PIRSR" id="PIRSR605093-1"/>
    </source>
</evidence>
<accession>A0A514DA12</accession>
<keyword evidence="3" id="KW-0808">Transferase</keyword>
<evidence type="ECO:0000256" key="4">
    <source>
        <dbReference type="ARBA" id="ARBA00022695"/>
    </source>
</evidence>
<evidence type="ECO:0000256" key="6">
    <source>
        <dbReference type="ARBA" id="ARBA00022953"/>
    </source>
</evidence>
<dbReference type="InterPro" id="IPR005093">
    <property type="entry name" value="RNArep_beta"/>
</dbReference>